<comment type="caution">
    <text evidence="1">The sequence shown here is derived from an EMBL/GenBank/DDBJ whole genome shotgun (WGS) entry which is preliminary data.</text>
</comment>
<keyword evidence="2" id="KW-1185">Reference proteome</keyword>
<accession>A0A7W2EB88</accession>
<sequence>MDMRHRINEALERQRLPLSISKLRTFPCEGGQCGHALVAVDTEGGSSTFELPVFVTTGGFSPRQQPRLERDGFMVLAEKIQPSVAERLRRSGTAFADVRGNCFFREGQVVIDVRGRTEMPDRKKTANRSTRAVNLFAPKRAQVAALILSYPEVLSMSVRDIAKASGVSFGTTVNALNLFAETGYLVARGSELALAGHRFDAFAESWADAFPAGLGKNIEIYRGFGDIHRLKEEFGGVWVSGEAAVPELVRGGESVQLYLEDPDDAARIIRACRIRSSPEGTITLRQAFWDLDVVQQQALVVAQESASLGGRPQVPLALLYADLWTAGDPRLAEIAQEIRQRMNDRGNW</sequence>
<name>A0A7W2EB88_9CORY</name>
<protein>
    <submittedName>
        <fullName evidence="1">Uncharacterized protein</fullName>
    </submittedName>
</protein>
<dbReference type="Pfam" id="PF09952">
    <property type="entry name" value="AbiEi_2"/>
    <property type="match status" value="1"/>
</dbReference>
<dbReference type="EMBL" id="JACDTZ010000001">
    <property type="protein sequence ID" value="MBA5244530.1"/>
    <property type="molecule type" value="Genomic_DNA"/>
</dbReference>
<reference evidence="1 2" key="1">
    <citation type="submission" date="2020-07" db="EMBL/GenBank/DDBJ databases">
        <title>Draft genome and description of Corynebacterium haemomassiliense strain Marseile-Q3615 sp. nov.</title>
        <authorList>
            <person name="Boxberger M."/>
            <person name="La Scola B."/>
        </authorList>
    </citation>
    <scope>NUCLEOTIDE SEQUENCE [LARGE SCALE GENOMIC DNA]</scope>
    <source>
        <strain evidence="1 2">Marseille-Q3615</strain>
    </source>
</reference>
<dbReference type="Proteomes" id="UP000523682">
    <property type="component" value="Unassembled WGS sequence"/>
</dbReference>
<evidence type="ECO:0000313" key="1">
    <source>
        <dbReference type="EMBL" id="MBA5244530.1"/>
    </source>
</evidence>
<dbReference type="AlphaFoldDB" id="A0A7W2EB88"/>
<organism evidence="1 2">
    <name type="scientific">Corynebacterium haemomassiliense</name>
    <dbReference type="NCBI Taxonomy" id="2754726"/>
    <lineage>
        <taxon>Bacteria</taxon>
        <taxon>Bacillati</taxon>
        <taxon>Actinomycetota</taxon>
        <taxon>Actinomycetes</taxon>
        <taxon>Mycobacteriales</taxon>
        <taxon>Corynebacteriaceae</taxon>
        <taxon>Corynebacterium</taxon>
    </lineage>
</organism>
<dbReference type="RefSeq" id="WP_181889143.1">
    <property type="nucleotide sequence ID" value="NZ_JACDTZ010000001.1"/>
</dbReference>
<evidence type="ECO:0000313" key="2">
    <source>
        <dbReference type="Proteomes" id="UP000523682"/>
    </source>
</evidence>
<proteinExistence type="predicted"/>
<dbReference type="InterPro" id="IPR019238">
    <property type="entry name" value="AbiEi_2"/>
</dbReference>
<gene>
    <name evidence="1" type="ORF">H0193_06870</name>
</gene>